<feature type="compositionally biased region" description="Gly residues" evidence="2">
    <location>
        <begin position="206"/>
        <end position="216"/>
    </location>
</feature>
<dbReference type="PANTHER" id="PTHR30204">
    <property type="entry name" value="REDOX-CYCLING DRUG-SENSING TRANSCRIPTIONAL ACTIVATOR SOXR"/>
    <property type="match status" value="1"/>
</dbReference>
<keyword evidence="5" id="KW-1185">Reference proteome</keyword>
<dbReference type="Gene3D" id="1.10.1660.10">
    <property type="match status" value="1"/>
</dbReference>
<feature type="compositionally biased region" description="Low complexity" evidence="2">
    <location>
        <begin position="231"/>
        <end position="258"/>
    </location>
</feature>
<dbReference type="EMBL" id="FNUC01000002">
    <property type="protein sequence ID" value="SED84324.1"/>
    <property type="molecule type" value="Genomic_DNA"/>
</dbReference>
<dbReference type="PROSITE" id="PS50937">
    <property type="entry name" value="HTH_MERR_2"/>
    <property type="match status" value="1"/>
</dbReference>
<name>A0A1H5DZZ5_9ACTN</name>
<protein>
    <submittedName>
        <fullName evidence="4">DNA-binding transcriptional regulator, MerR family</fullName>
    </submittedName>
</protein>
<evidence type="ECO:0000256" key="2">
    <source>
        <dbReference type="SAM" id="MobiDB-lite"/>
    </source>
</evidence>
<reference evidence="5" key="1">
    <citation type="submission" date="2016-10" db="EMBL/GenBank/DDBJ databases">
        <authorList>
            <person name="Varghese N."/>
            <person name="Submissions S."/>
        </authorList>
    </citation>
    <scope>NUCLEOTIDE SEQUENCE [LARGE SCALE GENOMIC DNA]</scope>
    <source>
        <strain evidence="5">DSM 45237</strain>
    </source>
</reference>
<evidence type="ECO:0000256" key="1">
    <source>
        <dbReference type="ARBA" id="ARBA00023125"/>
    </source>
</evidence>
<evidence type="ECO:0000259" key="3">
    <source>
        <dbReference type="PROSITE" id="PS50937"/>
    </source>
</evidence>
<dbReference type="PRINTS" id="PR00040">
    <property type="entry name" value="HTHMERR"/>
</dbReference>
<feature type="domain" description="HTH merR-type" evidence="3">
    <location>
        <begin position="10"/>
        <end position="79"/>
    </location>
</feature>
<dbReference type="AlphaFoldDB" id="A0A1H5DZZ5"/>
<dbReference type="SUPFAM" id="SSF46955">
    <property type="entry name" value="Putative DNA-binding domain"/>
    <property type="match status" value="1"/>
</dbReference>
<dbReference type="GO" id="GO:0003677">
    <property type="term" value="F:DNA binding"/>
    <property type="evidence" value="ECO:0007669"/>
    <property type="project" value="UniProtKB-KW"/>
</dbReference>
<dbReference type="SMART" id="SM00422">
    <property type="entry name" value="HTH_MERR"/>
    <property type="match status" value="1"/>
</dbReference>
<keyword evidence="1 4" id="KW-0238">DNA-binding</keyword>
<dbReference type="PANTHER" id="PTHR30204:SF93">
    <property type="entry name" value="HTH MERR-TYPE DOMAIN-CONTAINING PROTEIN"/>
    <property type="match status" value="1"/>
</dbReference>
<evidence type="ECO:0000313" key="4">
    <source>
        <dbReference type="EMBL" id="SED84324.1"/>
    </source>
</evidence>
<organism evidence="4 5">
    <name type="scientific">Jiangella alba</name>
    <dbReference type="NCBI Taxonomy" id="561176"/>
    <lineage>
        <taxon>Bacteria</taxon>
        <taxon>Bacillati</taxon>
        <taxon>Actinomycetota</taxon>
        <taxon>Actinomycetes</taxon>
        <taxon>Jiangellales</taxon>
        <taxon>Jiangellaceae</taxon>
        <taxon>Jiangella</taxon>
    </lineage>
</organism>
<proteinExistence type="predicted"/>
<accession>A0A1H5DZZ5</accession>
<dbReference type="Proteomes" id="UP000181980">
    <property type="component" value="Unassembled WGS sequence"/>
</dbReference>
<sequence length="364" mass="38418">MVPVNDDDAFLSIGDLARRTGLPVKTIRYYADIGLVPPTDRSPAGYRRYDAVALARLDLVRTLRELGVDLATVRQVLDRTLSLADMATAHAAALDAQIRLLRTRRSVLRAVAALGIDDHEELDLMNRLAHLSAAERQQIIDDYWSSAFEGLEPDPSFVEHMRSVRVDLPDDPTPAQVEAWVELAELVQDPSYRARVRQMAEAGAAAGSGSGSGSTGSGSASSGSGSGSPGAGSAPSGSGAGSAPSGSGAGSAPSGPSPEEMALYQSVSELVTPLQSADVPPVSPEGRLVADQLAPRFAHARGVDDDADFRRELGEQIALFSDRRVERYWELVGIINGWPAAQVSSGSVAAMEWFARALIGSATE</sequence>
<feature type="region of interest" description="Disordered" evidence="2">
    <location>
        <begin position="204"/>
        <end position="260"/>
    </location>
</feature>
<evidence type="ECO:0000313" key="5">
    <source>
        <dbReference type="Proteomes" id="UP000181980"/>
    </source>
</evidence>
<dbReference type="InterPro" id="IPR009061">
    <property type="entry name" value="DNA-bd_dom_put_sf"/>
</dbReference>
<dbReference type="InterPro" id="IPR047057">
    <property type="entry name" value="MerR_fam"/>
</dbReference>
<dbReference type="STRING" id="561176.SAMN04488561_0574"/>
<dbReference type="InterPro" id="IPR000551">
    <property type="entry name" value="MerR-type_HTH_dom"/>
</dbReference>
<gene>
    <name evidence="4" type="ORF">SAMN04488561_0574</name>
</gene>
<dbReference type="Pfam" id="PF13411">
    <property type="entry name" value="MerR_1"/>
    <property type="match status" value="1"/>
</dbReference>
<dbReference type="GO" id="GO:0003700">
    <property type="term" value="F:DNA-binding transcription factor activity"/>
    <property type="evidence" value="ECO:0007669"/>
    <property type="project" value="InterPro"/>
</dbReference>
<dbReference type="CDD" id="cd00592">
    <property type="entry name" value="HTH_MerR-like"/>
    <property type="match status" value="1"/>
</dbReference>